<feature type="non-terminal residue" evidence="1">
    <location>
        <position position="62"/>
    </location>
</feature>
<dbReference type="AlphaFoldDB" id="A0A5C3P6T2"/>
<sequence length="62" mass="7270">TLLDCSLVCRAWLPASRHQLFQKLDIDTPERYDLLVSRVLHSEKMRIHLLSVRSVVLFTDHP</sequence>
<feature type="non-terminal residue" evidence="1">
    <location>
        <position position="1"/>
    </location>
</feature>
<keyword evidence="2" id="KW-1185">Reference proteome</keyword>
<dbReference type="Proteomes" id="UP000308197">
    <property type="component" value="Unassembled WGS sequence"/>
</dbReference>
<dbReference type="InParanoid" id="A0A5C3P6T2"/>
<organism evidence="1 2">
    <name type="scientific">Polyporus arcularius HHB13444</name>
    <dbReference type="NCBI Taxonomy" id="1314778"/>
    <lineage>
        <taxon>Eukaryota</taxon>
        <taxon>Fungi</taxon>
        <taxon>Dikarya</taxon>
        <taxon>Basidiomycota</taxon>
        <taxon>Agaricomycotina</taxon>
        <taxon>Agaricomycetes</taxon>
        <taxon>Polyporales</taxon>
        <taxon>Polyporaceae</taxon>
        <taxon>Polyporus</taxon>
    </lineage>
</organism>
<evidence type="ECO:0000313" key="1">
    <source>
        <dbReference type="EMBL" id="TFK84962.1"/>
    </source>
</evidence>
<protein>
    <recommendedName>
        <fullName evidence="3">F-box domain-containing protein</fullName>
    </recommendedName>
</protein>
<evidence type="ECO:0008006" key="3">
    <source>
        <dbReference type="Google" id="ProtNLM"/>
    </source>
</evidence>
<accession>A0A5C3P6T2</accession>
<evidence type="ECO:0000313" key="2">
    <source>
        <dbReference type="Proteomes" id="UP000308197"/>
    </source>
</evidence>
<name>A0A5C3P6T2_9APHY</name>
<dbReference type="EMBL" id="ML211283">
    <property type="protein sequence ID" value="TFK84962.1"/>
    <property type="molecule type" value="Genomic_DNA"/>
</dbReference>
<gene>
    <name evidence="1" type="ORF">K466DRAFT_448265</name>
</gene>
<reference evidence="1 2" key="1">
    <citation type="journal article" date="2019" name="Nat. Ecol. Evol.">
        <title>Megaphylogeny resolves global patterns of mushroom evolution.</title>
        <authorList>
            <person name="Varga T."/>
            <person name="Krizsan K."/>
            <person name="Foldi C."/>
            <person name="Dima B."/>
            <person name="Sanchez-Garcia M."/>
            <person name="Sanchez-Ramirez S."/>
            <person name="Szollosi G.J."/>
            <person name="Szarkandi J.G."/>
            <person name="Papp V."/>
            <person name="Albert L."/>
            <person name="Andreopoulos W."/>
            <person name="Angelini C."/>
            <person name="Antonin V."/>
            <person name="Barry K.W."/>
            <person name="Bougher N.L."/>
            <person name="Buchanan P."/>
            <person name="Buyck B."/>
            <person name="Bense V."/>
            <person name="Catcheside P."/>
            <person name="Chovatia M."/>
            <person name="Cooper J."/>
            <person name="Damon W."/>
            <person name="Desjardin D."/>
            <person name="Finy P."/>
            <person name="Geml J."/>
            <person name="Haridas S."/>
            <person name="Hughes K."/>
            <person name="Justo A."/>
            <person name="Karasinski D."/>
            <person name="Kautmanova I."/>
            <person name="Kiss B."/>
            <person name="Kocsube S."/>
            <person name="Kotiranta H."/>
            <person name="LaButti K.M."/>
            <person name="Lechner B.E."/>
            <person name="Liimatainen K."/>
            <person name="Lipzen A."/>
            <person name="Lukacs Z."/>
            <person name="Mihaltcheva S."/>
            <person name="Morgado L.N."/>
            <person name="Niskanen T."/>
            <person name="Noordeloos M.E."/>
            <person name="Ohm R.A."/>
            <person name="Ortiz-Santana B."/>
            <person name="Ovrebo C."/>
            <person name="Racz N."/>
            <person name="Riley R."/>
            <person name="Savchenko A."/>
            <person name="Shiryaev A."/>
            <person name="Soop K."/>
            <person name="Spirin V."/>
            <person name="Szebenyi C."/>
            <person name="Tomsovsky M."/>
            <person name="Tulloss R.E."/>
            <person name="Uehling J."/>
            <person name="Grigoriev I.V."/>
            <person name="Vagvolgyi C."/>
            <person name="Papp T."/>
            <person name="Martin F.M."/>
            <person name="Miettinen O."/>
            <person name="Hibbett D.S."/>
            <person name="Nagy L.G."/>
        </authorList>
    </citation>
    <scope>NUCLEOTIDE SEQUENCE [LARGE SCALE GENOMIC DNA]</scope>
    <source>
        <strain evidence="1 2">HHB13444</strain>
    </source>
</reference>
<proteinExistence type="predicted"/>